<dbReference type="InterPro" id="IPR012301">
    <property type="entry name" value="Malic_N_dom"/>
</dbReference>
<dbReference type="FunFam" id="3.40.50.720:FF:000060">
    <property type="entry name" value="Malic enzyme"/>
    <property type="match status" value="1"/>
</dbReference>
<feature type="binding site" evidence="12">
    <location>
        <position position="96"/>
    </location>
    <ligand>
        <name>(S)-malate</name>
        <dbReference type="ChEBI" id="CHEBI:15589"/>
    </ligand>
</feature>
<dbReference type="Gene3D" id="3.40.50.10380">
    <property type="entry name" value="Malic enzyme, N-terminal domain"/>
    <property type="match status" value="1"/>
</dbReference>
<keyword evidence="6" id="KW-0963">Cytoplasm</keyword>
<dbReference type="InterPro" id="IPR012302">
    <property type="entry name" value="Malic_NAD-bd"/>
</dbReference>
<dbReference type="GO" id="GO:0006108">
    <property type="term" value="P:malate metabolic process"/>
    <property type="evidence" value="ECO:0007669"/>
    <property type="project" value="TreeGrafter"/>
</dbReference>
<dbReference type="InterPro" id="IPR001891">
    <property type="entry name" value="Malic_OxRdtase"/>
</dbReference>
<dbReference type="SMART" id="SM00919">
    <property type="entry name" value="Malic_M"/>
    <property type="match status" value="1"/>
</dbReference>
<dbReference type="InterPro" id="IPR037062">
    <property type="entry name" value="Malic_N_dom_sf"/>
</dbReference>
<dbReference type="OrthoDB" id="5365701at2759"/>
<feature type="domain" description="Malic enzyme NAD-binding" evidence="13">
    <location>
        <begin position="373"/>
        <end position="621"/>
    </location>
</feature>
<evidence type="ECO:0000256" key="2">
    <source>
        <dbReference type="ARBA" id="ARBA00001946"/>
    </source>
</evidence>
<comment type="subunit">
    <text evidence="5">Homotetramer.</text>
</comment>
<evidence type="ECO:0000313" key="15">
    <source>
        <dbReference type="EMBL" id="KAG9342742.1"/>
    </source>
</evidence>
<evidence type="ECO:0000256" key="10">
    <source>
        <dbReference type="ARBA" id="ARBA00038964"/>
    </source>
</evidence>
<evidence type="ECO:0000256" key="4">
    <source>
        <dbReference type="ARBA" id="ARBA00008785"/>
    </source>
</evidence>
<reference evidence="15" key="1">
    <citation type="thesis" date="2021" institute="BYU ScholarsArchive" country="Provo, UT, USA">
        <title>Applications of and Algorithms for Genome Assembly and Genomic Analyses with an Emphasis on Marine Teleosts.</title>
        <authorList>
            <person name="Pickett B.D."/>
        </authorList>
    </citation>
    <scope>NUCLEOTIDE SEQUENCE</scope>
    <source>
        <strain evidence="15">HI-2016</strain>
    </source>
</reference>
<evidence type="ECO:0000256" key="1">
    <source>
        <dbReference type="ARBA" id="ARBA00001936"/>
    </source>
</evidence>
<feature type="domain" description="Malic enzyme N-terminal" evidence="14">
    <location>
        <begin position="30"/>
        <end position="180"/>
    </location>
</feature>
<proteinExistence type="inferred from homology"/>
<evidence type="ECO:0000256" key="11">
    <source>
        <dbReference type="ARBA" id="ARBA00040273"/>
    </source>
</evidence>
<dbReference type="PRINTS" id="PR00072">
    <property type="entry name" value="MALOXRDTASE"/>
</dbReference>
<dbReference type="GO" id="GO:0046872">
    <property type="term" value="F:metal ion binding"/>
    <property type="evidence" value="ECO:0007669"/>
    <property type="project" value="UniProtKB-KW"/>
</dbReference>
<dbReference type="CDD" id="cd05312">
    <property type="entry name" value="NAD_bind_1_malic_enz"/>
    <property type="match status" value="1"/>
</dbReference>
<sequence>MHNRPKPKLIPAVHHKAQVFSATSTPTPPFPRPPTLSVLDLKSHQTVEASIFHLSVCLSVCRGLFITIHDRSHISTLLQNWPENDIRAIVVTDGERILGLGDLGSYGMGIPVGKLALYTACGGVPPQQCLPVMLDVGTDNQIRLHGTPFKDMPGGHGVEKPTVCCTANTAKVAQPPRRYLHNSTPHIKAGIEQTAARERLIAEVRTGSLLKGNRLLPPPSFGSVPFGVPMRAVPLSPLTQGGATPQLPAELLKDPLYIGLRHNRVRGQAYDDLLDEFMKAVTDRTGASEPLGSSPFCLPRFTAAGAVHFRLISSFRRVSTDTRRAQTPPRLTQTAPRQRLRAAYTLHLRPIIGPVPCYLPPRSGSTLQAQLLAISILAGLLAALRITKTKMADHTIVFQGAGEAAMGIAELITMAMEKEGITKEQAVRKIWMVDSKGLIVKGRGHLTHEKERFAHDHPHIRNLADVVQKLRPTAIIGVAAVAGAFTEQIIRDMASFNERPVIFALSNPTSKAECTAEQCYTLTEGRGIFASGSPFDPVTLADGHKFYPGQGNNAYIFPGVGLGVTACSLRHIPEEVFLISAETLAAQVTEKDLSEGRLYPPLSYIREVSLRLAVKIVEYAYEHNLAALTPEPKDKEAFIRSLIFSTDYDQFAVDSYRWPDDAMGMQSCK</sequence>
<dbReference type="AlphaFoldDB" id="A0A8T2NZA3"/>
<dbReference type="SMART" id="SM01274">
    <property type="entry name" value="malic"/>
    <property type="match status" value="1"/>
</dbReference>
<dbReference type="GO" id="GO:0005739">
    <property type="term" value="C:mitochondrion"/>
    <property type="evidence" value="ECO:0007669"/>
    <property type="project" value="TreeGrafter"/>
</dbReference>
<evidence type="ECO:0000259" key="13">
    <source>
        <dbReference type="SMART" id="SM00919"/>
    </source>
</evidence>
<evidence type="ECO:0000313" key="16">
    <source>
        <dbReference type="Proteomes" id="UP000824540"/>
    </source>
</evidence>
<evidence type="ECO:0000256" key="5">
    <source>
        <dbReference type="ARBA" id="ARBA00011881"/>
    </source>
</evidence>
<keyword evidence="7" id="KW-0479">Metal-binding</keyword>
<dbReference type="PIRSF" id="PIRSF000106">
    <property type="entry name" value="ME"/>
    <property type="match status" value="1"/>
</dbReference>
<dbReference type="EC" id="1.1.1.40" evidence="10"/>
<dbReference type="InterPro" id="IPR036291">
    <property type="entry name" value="NAD(P)-bd_dom_sf"/>
</dbReference>
<dbReference type="InterPro" id="IPR046346">
    <property type="entry name" value="Aminoacid_DH-like_N_sf"/>
</dbReference>
<dbReference type="EMBL" id="JAFBMS010000026">
    <property type="protein sequence ID" value="KAG9342742.1"/>
    <property type="molecule type" value="Genomic_DNA"/>
</dbReference>
<protein>
    <recommendedName>
        <fullName evidence="11">NADP-dependent malic enzyme</fullName>
        <ecNumber evidence="10">1.1.1.40</ecNumber>
    </recommendedName>
</protein>
<dbReference type="GO" id="GO:0051287">
    <property type="term" value="F:NAD binding"/>
    <property type="evidence" value="ECO:0007669"/>
    <property type="project" value="InterPro"/>
</dbReference>
<dbReference type="Proteomes" id="UP000824540">
    <property type="component" value="Unassembled WGS sequence"/>
</dbReference>
<feature type="non-terminal residue" evidence="15">
    <location>
        <position position="669"/>
    </location>
</feature>
<dbReference type="SUPFAM" id="SSF53223">
    <property type="entry name" value="Aminoacid dehydrogenase-like, N-terminal domain"/>
    <property type="match status" value="2"/>
</dbReference>
<feature type="binding site" evidence="12">
    <location>
        <position position="552"/>
    </location>
    <ligand>
        <name>(S)-malate</name>
        <dbReference type="ChEBI" id="CHEBI:15589"/>
    </ligand>
</feature>
<dbReference type="Pfam" id="PF03949">
    <property type="entry name" value="Malic_M"/>
    <property type="match status" value="1"/>
</dbReference>
<evidence type="ECO:0000256" key="9">
    <source>
        <dbReference type="ARBA" id="ARBA00023002"/>
    </source>
</evidence>
<evidence type="ECO:0000259" key="14">
    <source>
        <dbReference type="SMART" id="SM01274"/>
    </source>
</evidence>
<evidence type="ECO:0000256" key="12">
    <source>
        <dbReference type="PIRSR" id="PIRSR000106-2"/>
    </source>
</evidence>
<dbReference type="GO" id="GO:0004473">
    <property type="term" value="F:malate dehydrogenase (decarboxylating) (NADP+) activity"/>
    <property type="evidence" value="ECO:0007669"/>
    <property type="project" value="UniProtKB-EC"/>
</dbReference>
<feature type="binding site" evidence="12">
    <location>
        <position position="507"/>
    </location>
    <ligand>
        <name>(S)-malate</name>
        <dbReference type="ChEBI" id="CHEBI:15589"/>
    </ligand>
</feature>
<dbReference type="Gene3D" id="3.40.50.720">
    <property type="entry name" value="NAD(P)-binding Rossmann-like Domain"/>
    <property type="match status" value="1"/>
</dbReference>
<keyword evidence="8" id="KW-0521">NADP</keyword>
<comment type="cofactor">
    <cofactor evidence="1">
        <name>Mn(2+)</name>
        <dbReference type="ChEBI" id="CHEBI:29035"/>
    </cofactor>
</comment>
<evidence type="ECO:0000256" key="6">
    <source>
        <dbReference type="ARBA" id="ARBA00022490"/>
    </source>
</evidence>
<name>A0A8T2NZA3_9TELE</name>
<gene>
    <name evidence="15" type="ORF">JZ751_015604</name>
</gene>
<evidence type="ECO:0000256" key="8">
    <source>
        <dbReference type="ARBA" id="ARBA00022857"/>
    </source>
</evidence>
<dbReference type="SUPFAM" id="SSF51735">
    <property type="entry name" value="NAD(P)-binding Rossmann-fold domains"/>
    <property type="match status" value="1"/>
</dbReference>
<organism evidence="15 16">
    <name type="scientific">Albula glossodonta</name>
    <name type="common">roundjaw bonefish</name>
    <dbReference type="NCBI Taxonomy" id="121402"/>
    <lineage>
        <taxon>Eukaryota</taxon>
        <taxon>Metazoa</taxon>
        <taxon>Chordata</taxon>
        <taxon>Craniata</taxon>
        <taxon>Vertebrata</taxon>
        <taxon>Euteleostomi</taxon>
        <taxon>Actinopterygii</taxon>
        <taxon>Neopterygii</taxon>
        <taxon>Teleostei</taxon>
        <taxon>Albuliformes</taxon>
        <taxon>Albulidae</taxon>
        <taxon>Albula</taxon>
    </lineage>
</organism>
<evidence type="ECO:0000256" key="7">
    <source>
        <dbReference type="ARBA" id="ARBA00022723"/>
    </source>
</evidence>
<comment type="cofactor">
    <cofactor evidence="2">
        <name>Mg(2+)</name>
        <dbReference type="ChEBI" id="CHEBI:18420"/>
    </cofactor>
</comment>
<keyword evidence="9" id="KW-0560">Oxidoreductase</keyword>
<dbReference type="PANTHER" id="PTHR23406">
    <property type="entry name" value="MALIC ENZYME-RELATED"/>
    <property type="match status" value="1"/>
</dbReference>
<evidence type="ECO:0000256" key="3">
    <source>
        <dbReference type="ARBA" id="ARBA00004496"/>
    </source>
</evidence>
<dbReference type="Pfam" id="PF00390">
    <property type="entry name" value="malic"/>
    <property type="match status" value="2"/>
</dbReference>
<keyword evidence="16" id="KW-1185">Reference proteome</keyword>
<dbReference type="PANTHER" id="PTHR23406:SF17">
    <property type="entry name" value="NADP-DEPENDENT MALIC ENZYME"/>
    <property type="match status" value="1"/>
</dbReference>
<comment type="subcellular location">
    <subcellularLocation>
        <location evidence="3">Cytoplasm</location>
    </subcellularLocation>
</comment>
<accession>A0A8T2NZA3</accession>
<comment type="similarity">
    <text evidence="4">Belongs to the malic enzymes family.</text>
</comment>
<comment type="caution">
    <text evidence="15">The sequence shown here is derived from an EMBL/GenBank/DDBJ whole genome shotgun (WGS) entry which is preliminary data.</text>
</comment>